<evidence type="ECO:0000256" key="1">
    <source>
        <dbReference type="ARBA" id="ARBA00010835"/>
    </source>
</evidence>
<dbReference type="GO" id="GO:0016149">
    <property type="term" value="F:translation release factor activity, codon specific"/>
    <property type="evidence" value="ECO:0007669"/>
    <property type="project" value="UniProtKB-UniRule"/>
</dbReference>
<keyword evidence="3 4" id="KW-0648">Protein biosynthesis</keyword>
<dbReference type="InterPro" id="IPR004374">
    <property type="entry name" value="PrfB"/>
</dbReference>
<keyword evidence="4" id="KW-0963">Cytoplasm</keyword>
<dbReference type="InterPro" id="IPR005139">
    <property type="entry name" value="PCRF"/>
</dbReference>
<dbReference type="Proteomes" id="UP000295066">
    <property type="component" value="Unassembled WGS sequence"/>
</dbReference>
<reference evidence="7 8" key="1">
    <citation type="submission" date="2019-03" db="EMBL/GenBank/DDBJ databases">
        <title>Genomic Encyclopedia of Type Strains, Phase IV (KMG-IV): sequencing the most valuable type-strain genomes for metagenomic binning, comparative biology and taxonomic classification.</title>
        <authorList>
            <person name="Goeker M."/>
        </authorList>
    </citation>
    <scope>NUCLEOTIDE SEQUENCE [LARGE SCALE GENOMIC DNA]</scope>
    <source>
        <strain evidence="7 8">DSM 25964</strain>
    </source>
</reference>
<comment type="subcellular location">
    <subcellularLocation>
        <location evidence="4">Cytoplasm</location>
    </subcellularLocation>
</comment>
<protein>
    <recommendedName>
        <fullName evidence="4 5">Peptide chain release factor 2</fullName>
        <shortName evidence="4">RF-2</shortName>
    </recommendedName>
</protein>
<dbReference type="Gene3D" id="3.30.70.1660">
    <property type="match status" value="1"/>
</dbReference>
<feature type="domain" description="Prokaryotic-type class I peptide chain release factors" evidence="6">
    <location>
        <begin position="179"/>
        <end position="195"/>
    </location>
</feature>
<dbReference type="HAMAP" id="MF_00094">
    <property type="entry name" value="Rel_fac_2"/>
    <property type="match status" value="1"/>
</dbReference>
<organism evidence="7 8">
    <name type="scientific">Aminivibrio pyruvatiphilus</name>
    <dbReference type="NCBI Taxonomy" id="1005740"/>
    <lineage>
        <taxon>Bacteria</taxon>
        <taxon>Thermotogati</taxon>
        <taxon>Synergistota</taxon>
        <taxon>Synergistia</taxon>
        <taxon>Synergistales</taxon>
        <taxon>Aminobacteriaceae</taxon>
        <taxon>Aminivibrio</taxon>
    </lineage>
</organism>
<dbReference type="Gene3D" id="3.30.160.20">
    <property type="match status" value="1"/>
</dbReference>
<proteinExistence type="inferred from homology"/>
<dbReference type="SUPFAM" id="SSF75620">
    <property type="entry name" value="Release factor"/>
    <property type="match status" value="1"/>
</dbReference>
<gene>
    <name evidence="4" type="primary">prfB</name>
    <name evidence="7" type="ORF">C8D99_10418</name>
</gene>
<dbReference type="NCBIfam" id="TIGR00020">
    <property type="entry name" value="prfB"/>
    <property type="match status" value="1"/>
</dbReference>
<dbReference type="PANTHER" id="PTHR43116">
    <property type="entry name" value="PEPTIDE CHAIN RELEASE FACTOR 2"/>
    <property type="match status" value="1"/>
</dbReference>
<dbReference type="AlphaFoldDB" id="A0A4R8M8D6"/>
<keyword evidence="8" id="KW-1185">Reference proteome</keyword>
<evidence type="ECO:0000256" key="2">
    <source>
        <dbReference type="ARBA" id="ARBA00022481"/>
    </source>
</evidence>
<dbReference type="Pfam" id="PF03462">
    <property type="entry name" value="PCRF"/>
    <property type="match status" value="1"/>
</dbReference>
<dbReference type="PANTHER" id="PTHR43116:SF3">
    <property type="entry name" value="CLASS I PEPTIDE CHAIN RELEASE FACTOR"/>
    <property type="match status" value="1"/>
</dbReference>
<dbReference type="SMART" id="SM00937">
    <property type="entry name" value="PCRF"/>
    <property type="match status" value="1"/>
</dbReference>
<accession>A0A4R8M8D6</accession>
<dbReference type="Pfam" id="PF00472">
    <property type="entry name" value="RF-1"/>
    <property type="match status" value="1"/>
</dbReference>
<comment type="similarity">
    <text evidence="1 4">Belongs to the prokaryotic/mitochondrial release factor family.</text>
</comment>
<dbReference type="EMBL" id="SORI01000004">
    <property type="protein sequence ID" value="TDY61780.1"/>
    <property type="molecule type" value="Genomic_DNA"/>
</dbReference>
<keyword evidence="2 4" id="KW-0488">Methylation</keyword>
<evidence type="ECO:0000256" key="4">
    <source>
        <dbReference type="HAMAP-Rule" id="MF_00094"/>
    </source>
</evidence>
<comment type="caution">
    <text evidence="7">The sequence shown here is derived from an EMBL/GenBank/DDBJ whole genome shotgun (WGS) entry which is preliminary data.</text>
</comment>
<evidence type="ECO:0000259" key="6">
    <source>
        <dbReference type="PROSITE" id="PS00745"/>
    </source>
</evidence>
<evidence type="ECO:0000313" key="8">
    <source>
        <dbReference type="Proteomes" id="UP000295066"/>
    </source>
</evidence>
<evidence type="ECO:0000313" key="7">
    <source>
        <dbReference type="EMBL" id="TDY61780.1"/>
    </source>
</evidence>
<evidence type="ECO:0000256" key="3">
    <source>
        <dbReference type="ARBA" id="ARBA00022917"/>
    </source>
</evidence>
<dbReference type="InterPro" id="IPR000352">
    <property type="entry name" value="Pep_chain_release_fac_I"/>
</dbReference>
<name>A0A4R8M8D6_9BACT</name>
<dbReference type="PROSITE" id="PS00745">
    <property type="entry name" value="RF_PROK_I"/>
    <property type="match status" value="1"/>
</dbReference>
<comment type="PTM">
    <text evidence="4">Methylated by PrmC. Methylation increases the termination efficiency of RF2.</text>
</comment>
<sequence>MDTWDRVDGIFQDLAVLSEMLSESDDDELQSEFSTTSANLKKIIEKEQLLLLLSEEYDGNNAILSVHAGSGGLDSQDWAEMLLRLFLRWAEREGCKARILEILQDEEAGIKSATVLVEGDFAYGFLKSEKGVHRLVRISPFDAAKRRHTSFASVDVAPELPDDVEIEIRPEDLKMDTYRASGAGGQYVNRTDSAVRITHIPSGIIVACQNERSQHMNRQVAMQVLRSRLFEKAWQERQQELLAIQGEKKEISWGSQIRSYVLHPYTLVKDHRTGHETGNVQAVLDGDIDEFIMNFLRWKKQN</sequence>
<comment type="function">
    <text evidence="4">Peptide chain release factor 2 directs the termination of translation in response to the peptide chain termination codons UGA and UAA.</text>
</comment>
<feature type="modified residue" description="N5-methylglutamine" evidence="4">
    <location>
        <position position="186"/>
    </location>
</feature>
<evidence type="ECO:0000256" key="5">
    <source>
        <dbReference type="NCBIfam" id="TIGR00020"/>
    </source>
</evidence>
<dbReference type="InterPro" id="IPR045853">
    <property type="entry name" value="Pep_chain_release_fac_I_sf"/>
</dbReference>
<dbReference type="FunFam" id="3.30.160.20:FF:000010">
    <property type="entry name" value="Peptide chain release factor 2"/>
    <property type="match status" value="1"/>
</dbReference>
<dbReference type="GO" id="GO:0005737">
    <property type="term" value="C:cytoplasm"/>
    <property type="evidence" value="ECO:0007669"/>
    <property type="project" value="UniProtKB-SubCell"/>
</dbReference>